<protein>
    <recommendedName>
        <fullName evidence="4">Enterotoxin</fullName>
    </recommendedName>
</protein>
<dbReference type="InterPro" id="IPR017853">
    <property type="entry name" value="GH"/>
</dbReference>
<proteinExistence type="predicted"/>
<comment type="caution">
    <text evidence="2">The sequence shown here is derived from an EMBL/GenBank/DDBJ whole genome shotgun (WGS) entry which is preliminary data.</text>
</comment>
<feature type="chain" id="PRO_5031028743" description="Enterotoxin" evidence="1">
    <location>
        <begin position="23"/>
        <end position="666"/>
    </location>
</feature>
<feature type="signal peptide" evidence="1">
    <location>
        <begin position="1"/>
        <end position="22"/>
    </location>
</feature>
<dbReference type="Gene3D" id="3.20.20.70">
    <property type="entry name" value="Aldolase class I"/>
    <property type="match status" value="1"/>
</dbReference>
<dbReference type="SUPFAM" id="SSF51445">
    <property type="entry name" value="(Trans)glycosidases"/>
    <property type="match status" value="1"/>
</dbReference>
<keyword evidence="1" id="KW-0732">Signal</keyword>
<dbReference type="Proteomes" id="UP000569092">
    <property type="component" value="Unassembled WGS sequence"/>
</dbReference>
<organism evidence="2 3">
    <name type="scientific">Tunturiibacter lichenicola</name>
    <dbReference type="NCBI Taxonomy" id="2051959"/>
    <lineage>
        <taxon>Bacteria</taxon>
        <taxon>Pseudomonadati</taxon>
        <taxon>Acidobacteriota</taxon>
        <taxon>Terriglobia</taxon>
        <taxon>Terriglobales</taxon>
        <taxon>Acidobacteriaceae</taxon>
        <taxon>Tunturiibacter</taxon>
    </lineage>
</organism>
<accession>A0A7W8J9B6</accession>
<dbReference type="EMBL" id="JACHDZ010000004">
    <property type="protein sequence ID" value="MBB5345053.1"/>
    <property type="molecule type" value="Genomic_DNA"/>
</dbReference>
<name>A0A7W8J9B6_9BACT</name>
<reference evidence="2 3" key="1">
    <citation type="submission" date="2020-08" db="EMBL/GenBank/DDBJ databases">
        <title>Genomic Encyclopedia of Type Strains, Phase IV (KMG-V): Genome sequencing to study the core and pangenomes of soil and plant-associated prokaryotes.</title>
        <authorList>
            <person name="Whitman W."/>
        </authorList>
    </citation>
    <scope>NUCLEOTIDE SEQUENCE [LARGE SCALE GENOMIC DNA]</scope>
    <source>
        <strain evidence="2 3">M8US30</strain>
    </source>
</reference>
<dbReference type="InterPro" id="IPR013785">
    <property type="entry name" value="Aldolase_TIM"/>
</dbReference>
<evidence type="ECO:0000313" key="3">
    <source>
        <dbReference type="Proteomes" id="UP000569092"/>
    </source>
</evidence>
<evidence type="ECO:0000256" key="1">
    <source>
        <dbReference type="SAM" id="SignalP"/>
    </source>
</evidence>
<gene>
    <name evidence="2" type="ORF">HDF10_003039</name>
</gene>
<evidence type="ECO:0000313" key="2">
    <source>
        <dbReference type="EMBL" id="MBB5345053.1"/>
    </source>
</evidence>
<sequence>MLLSWISSVTLLCVGSAVSGSAQDLFDAGAVTSHNDRGKYFLKDNAVEARWAVANNRLSDLSVTDLRDKRTVSVPSSFSLRFADGSIVRSQDLHFAAPPTVHDLKGQPNVSRYSDEIDGKVFEGLLENETGDLRVDVSFVLRDGSNYFRQIIVVSAPQNNLAIRDVRMIDIDLPEAQVAGTVAGSPIIDGNFYFGFEHPLALVQKVRGHALADLERTLPLPKGQSIRYSSVIGVAPPGQMRRAFLAYLERERAHPYRTFLHYNTWYDLGYFNPYDQTQAVDRVNTFGRELQEKRGAKLDSFLFDDGWDDHASLWKFNRGFPDGFTPVTEAAAKLGAAPGVWLSPWGGYDKPKQERIQFGKAAGYEIVSGGYALSGPKYYDAFRDACLEMIRKYGVNQFKFDGTGNANTVFPGSRFDSDFDAMIHLIGELRQEKPDIYINLTTGTDASPFWLLYADSIWRGGEDTDYAGVGTNRERWITYRDADTYAHIVSRGPLYPLNSLMLHGIVYAKLERLLNTDPGNDFTNDVHDYFGTGTQLQELYITPSLLTASNWDVLAEAAKWSRQNAEVLEDTHWVGGDPNWLNVYGWASWSPKKSILVLRNPSDKPQSITIDLRRALELPAGEAEAYLAKSPWKSDEGKAALSLSARTPHQFDLGPFEVLTLDLQPK</sequence>
<dbReference type="AlphaFoldDB" id="A0A7W8J9B6"/>
<evidence type="ECO:0008006" key="4">
    <source>
        <dbReference type="Google" id="ProtNLM"/>
    </source>
</evidence>